<evidence type="ECO:0000256" key="1">
    <source>
        <dbReference type="ARBA" id="ARBA00000971"/>
    </source>
</evidence>
<dbReference type="EC" id="5.2.1.8" evidence="3 6"/>
<evidence type="ECO:0000256" key="6">
    <source>
        <dbReference type="PROSITE-ProRule" id="PRU00277"/>
    </source>
</evidence>
<evidence type="ECO:0000256" key="7">
    <source>
        <dbReference type="SAM" id="MobiDB-lite"/>
    </source>
</evidence>
<dbReference type="Proteomes" id="UP000567795">
    <property type="component" value="Unassembled WGS sequence"/>
</dbReference>
<evidence type="ECO:0000256" key="8">
    <source>
        <dbReference type="SAM" id="SignalP"/>
    </source>
</evidence>
<dbReference type="PROSITE" id="PS50059">
    <property type="entry name" value="FKBP_PPIASE"/>
    <property type="match status" value="2"/>
</dbReference>
<evidence type="ECO:0000259" key="9">
    <source>
        <dbReference type="PROSITE" id="PS50059"/>
    </source>
</evidence>
<dbReference type="EMBL" id="JACBZD010000001">
    <property type="protein sequence ID" value="NYI03992.1"/>
    <property type="molecule type" value="Genomic_DNA"/>
</dbReference>
<evidence type="ECO:0000256" key="5">
    <source>
        <dbReference type="ARBA" id="ARBA00023235"/>
    </source>
</evidence>
<keyword evidence="4 6" id="KW-0697">Rotamase</keyword>
<dbReference type="PROSITE" id="PS51257">
    <property type="entry name" value="PROKAR_LIPOPROTEIN"/>
    <property type="match status" value="1"/>
</dbReference>
<gene>
    <name evidence="10" type="ORF">FHU37_000935</name>
</gene>
<dbReference type="InterPro" id="IPR001179">
    <property type="entry name" value="PPIase_FKBP_dom"/>
</dbReference>
<dbReference type="PANTHER" id="PTHR43811:SF19">
    <property type="entry name" value="39 KDA FK506-BINDING NUCLEAR PROTEIN"/>
    <property type="match status" value="1"/>
</dbReference>
<evidence type="ECO:0000313" key="10">
    <source>
        <dbReference type="EMBL" id="NYI03992.1"/>
    </source>
</evidence>
<feature type="chain" id="PRO_5032780372" description="peptidylprolyl isomerase" evidence="8">
    <location>
        <begin position="24"/>
        <end position="335"/>
    </location>
</feature>
<feature type="signal peptide" evidence="8">
    <location>
        <begin position="1"/>
        <end position="23"/>
    </location>
</feature>
<dbReference type="Pfam" id="PF00254">
    <property type="entry name" value="FKBP_C"/>
    <property type="match status" value="2"/>
</dbReference>
<feature type="region of interest" description="Disordered" evidence="7">
    <location>
        <begin position="22"/>
        <end position="79"/>
    </location>
</feature>
<reference evidence="10 11" key="1">
    <citation type="submission" date="2020-07" db="EMBL/GenBank/DDBJ databases">
        <title>Sequencing the genomes of 1000 actinobacteria strains.</title>
        <authorList>
            <person name="Klenk H.-P."/>
        </authorList>
    </citation>
    <scope>NUCLEOTIDE SEQUENCE [LARGE SCALE GENOMIC DNA]</scope>
    <source>
        <strain evidence="10 11">DSM 42178</strain>
    </source>
</reference>
<protein>
    <recommendedName>
        <fullName evidence="3 6">peptidylprolyl isomerase</fullName>
        <ecNumber evidence="3 6">5.2.1.8</ecNumber>
    </recommendedName>
</protein>
<sequence length="335" mass="34317">MRRLAALVIAPVLLLAAACGSEGEDETTATASSSPSASASTAPVPELVELAADAPTPTVEGEPGEKPTISVPDAQPDGNFSYKVLTEGDGEAVQDGDYVTFQLAGFNWTTAQEMEGSTYETGGAQTTQIGASAQQQVIPALGQPMLGQPVGSRVLVVAPPTATWGTNGNEQLGVAPGDTMVFVLDIVDRIPSTGGAEGEMAESEAGMPTVTMGDAGPQITVPEGEEPPTELRQQVLIEGDGPVVEAGQQLVAQYTGALWSDGSVFDSSWERGSAATFGIGSGQVIAGWDEALVGKKAGDRVLLVIPPDKAYGDQENNGIPANSTLVFVVDILGSF</sequence>
<dbReference type="PANTHER" id="PTHR43811">
    <property type="entry name" value="FKBP-TYPE PEPTIDYL-PROLYL CIS-TRANS ISOMERASE FKPA"/>
    <property type="match status" value="1"/>
</dbReference>
<evidence type="ECO:0000256" key="3">
    <source>
        <dbReference type="ARBA" id="ARBA00013194"/>
    </source>
</evidence>
<proteinExistence type="inferred from homology"/>
<dbReference type="Gene3D" id="3.10.50.40">
    <property type="match status" value="2"/>
</dbReference>
<evidence type="ECO:0000313" key="11">
    <source>
        <dbReference type="Proteomes" id="UP000567795"/>
    </source>
</evidence>
<organism evidence="10 11">
    <name type="scientific">Allostreptomyces psammosilenae</name>
    <dbReference type="NCBI Taxonomy" id="1892865"/>
    <lineage>
        <taxon>Bacteria</taxon>
        <taxon>Bacillati</taxon>
        <taxon>Actinomycetota</taxon>
        <taxon>Actinomycetes</taxon>
        <taxon>Kitasatosporales</taxon>
        <taxon>Streptomycetaceae</taxon>
        <taxon>Allostreptomyces</taxon>
    </lineage>
</organism>
<keyword evidence="5 6" id="KW-0413">Isomerase</keyword>
<dbReference type="RefSeq" id="WP_179812962.1">
    <property type="nucleotide sequence ID" value="NZ_JACBZD010000001.1"/>
</dbReference>
<comment type="caution">
    <text evidence="10">The sequence shown here is derived from an EMBL/GenBank/DDBJ whole genome shotgun (WGS) entry which is preliminary data.</text>
</comment>
<keyword evidence="11" id="KW-1185">Reference proteome</keyword>
<name>A0A853A0E8_9ACTN</name>
<evidence type="ECO:0000256" key="2">
    <source>
        <dbReference type="ARBA" id="ARBA00006577"/>
    </source>
</evidence>
<feature type="compositionally biased region" description="Low complexity" evidence="7">
    <location>
        <begin position="28"/>
        <end position="43"/>
    </location>
</feature>
<comment type="catalytic activity">
    <reaction evidence="1 6">
        <text>[protein]-peptidylproline (omega=180) = [protein]-peptidylproline (omega=0)</text>
        <dbReference type="Rhea" id="RHEA:16237"/>
        <dbReference type="Rhea" id="RHEA-COMP:10747"/>
        <dbReference type="Rhea" id="RHEA-COMP:10748"/>
        <dbReference type="ChEBI" id="CHEBI:83833"/>
        <dbReference type="ChEBI" id="CHEBI:83834"/>
        <dbReference type="EC" id="5.2.1.8"/>
    </reaction>
</comment>
<dbReference type="SUPFAM" id="SSF54534">
    <property type="entry name" value="FKBP-like"/>
    <property type="match status" value="2"/>
</dbReference>
<feature type="domain" description="PPIase FKBP-type" evidence="9">
    <location>
        <begin position="96"/>
        <end position="190"/>
    </location>
</feature>
<dbReference type="InterPro" id="IPR046357">
    <property type="entry name" value="PPIase_dom_sf"/>
</dbReference>
<dbReference type="GO" id="GO:0003755">
    <property type="term" value="F:peptidyl-prolyl cis-trans isomerase activity"/>
    <property type="evidence" value="ECO:0007669"/>
    <property type="project" value="UniProtKB-KW"/>
</dbReference>
<dbReference type="AlphaFoldDB" id="A0A853A0E8"/>
<feature type="domain" description="PPIase FKBP-type" evidence="9">
    <location>
        <begin position="247"/>
        <end position="335"/>
    </location>
</feature>
<feature type="region of interest" description="Disordered" evidence="7">
    <location>
        <begin position="193"/>
        <end position="229"/>
    </location>
</feature>
<accession>A0A853A0E8</accession>
<keyword evidence="8" id="KW-0732">Signal</keyword>
<evidence type="ECO:0000256" key="4">
    <source>
        <dbReference type="ARBA" id="ARBA00023110"/>
    </source>
</evidence>
<comment type="similarity">
    <text evidence="2">Belongs to the FKBP-type PPIase family.</text>
</comment>